<dbReference type="Pfam" id="PF18096">
    <property type="entry name" value="Thump_like"/>
    <property type="match status" value="1"/>
</dbReference>
<dbReference type="SUPFAM" id="SSF53335">
    <property type="entry name" value="S-adenosyl-L-methionine-dependent methyltransferases"/>
    <property type="match status" value="1"/>
</dbReference>
<accession>U1PN82</accession>
<dbReference type="Pfam" id="PF13649">
    <property type="entry name" value="Methyltransf_25"/>
    <property type="match status" value="1"/>
</dbReference>
<feature type="domain" description="Methyltransferase" evidence="1">
    <location>
        <begin position="150"/>
        <end position="216"/>
    </location>
</feature>
<dbReference type="PATRIC" id="fig|1321817.3.peg.417"/>
<name>U1PN82_9ACTO</name>
<evidence type="ECO:0000259" key="2">
    <source>
        <dbReference type="Pfam" id="PF18096"/>
    </source>
</evidence>
<feature type="domain" description="THUMP-like" evidence="2">
    <location>
        <begin position="379"/>
        <end position="454"/>
    </location>
</feature>
<evidence type="ECO:0000313" key="3">
    <source>
        <dbReference type="EMBL" id="ERH17640.1"/>
    </source>
</evidence>
<comment type="caution">
    <text evidence="3">The sequence shown here is derived from an EMBL/GenBank/DDBJ whole genome shotgun (WGS) entry which is preliminary data.</text>
</comment>
<dbReference type="CDD" id="cd02440">
    <property type="entry name" value="AdoMet_MTases"/>
    <property type="match status" value="1"/>
</dbReference>
<organism evidence="3 4">
    <name type="scientific">Actinomyces graevenitzii F0530</name>
    <dbReference type="NCBI Taxonomy" id="1321817"/>
    <lineage>
        <taxon>Bacteria</taxon>
        <taxon>Bacillati</taxon>
        <taxon>Actinomycetota</taxon>
        <taxon>Actinomycetes</taxon>
        <taxon>Actinomycetales</taxon>
        <taxon>Actinomycetaceae</taxon>
        <taxon>Actinomyces</taxon>
    </lineage>
</organism>
<dbReference type="Proteomes" id="UP000016481">
    <property type="component" value="Unassembled WGS sequence"/>
</dbReference>
<sequence>MEFARVCGLIFAARQLQARKLLSEAGWGQPRQTGVACARQRAYLWHYLGMDATTFAPLLTPEGWQLLANLPDYQPDQALKVAVALRKQGYSPELIAAALTQQRLRDKAQAKFGPYAQRMLFTPDGVEQASRLQVAALHAQRFVKAGARHVADMGCGIGSDTLALAELGLQVSAVEMDEATAALATVNLMPYEQVQVINADATSLDLAQLGVDAIFADPARRANGRRISDPEAWSPGLSTVLSWRQQVPNLGVKVAPGIDYAALPSDAHVQWISDHGAVIEAGIWCGDLALEGSGRSALVIDDDGAHHLLDTENDPSTTPAQLGAAPELGEYLFEPDGAVIRAGLVAKVAEQLTAAPIAPQLAYLTGNCALSDDLAPFVKAWKIVQVLPTKPSALKAWAKRADIGALEIHKRGIDVEPEALRKRLHLQGAKQATIVLTRQGAKGRGKAIALLVEPTN</sequence>
<dbReference type="Gene3D" id="3.40.50.150">
    <property type="entry name" value="Vaccinia Virus protein VP39"/>
    <property type="match status" value="1"/>
</dbReference>
<evidence type="ECO:0000259" key="1">
    <source>
        <dbReference type="Pfam" id="PF13649"/>
    </source>
</evidence>
<dbReference type="InterPro" id="IPR029063">
    <property type="entry name" value="SAM-dependent_MTases_sf"/>
</dbReference>
<protein>
    <recommendedName>
        <fullName evidence="5">THUMP-like domain-containing protein</fullName>
    </recommendedName>
</protein>
<dbReference type="EMBL" id="AWSC01000014">
    <property type="protein sequence ID" value="ERH17640.1"/>
    <property type="molecule type" value="Genomic_DNA"/>
</dbReference>
<reference evidence="3 4" key="1">
    <citation type="submission" date="2013-08" db="EMBL/GenBank/DDBJ databases">
        <authorList>
            <person name="Weinstock G."/>
            <person name="Sodergren E."/>
            <person name="Wylie T."/>
            <person name="Fulton L."/>
            <person name="Fulton R."/>
            <person name="Fronick C."/>
            <person name="O'Laughlin M."/>
            <person name="Godfrey J."/>
            <person name="Miner T."/>
            <person name="Herter B."/>
            <person name="Appelbaum E."/>
            <person name="Cordes M."/>
            <person name="Lek S."/>
            <person name="Wollam A."/>
            <person name="Pepin K.H."/>
            <person name="Palsikar V.B."/>
            <person name="Mitreva M."/>
            <person name="Wilson R.K."/>
        </authorList>
    </citation>
    <scope>NUCLEOTIDE SEQUENCE [LARGE SCALE GENOMIC DNA]</scope>
    <source>
        <strain evidence="3 4">F0530</strain>
    </source>
</reference>
<evidence type="ECO:0000313" key="4">
    <source>
        <dbReference type="Proteomes" id="UP000016481"/>
    </source>
</evidence>
<gene>
    <name evidence="3" type="ORF">HMPREF1978_00480</name>
</gene>
<evidence type="ECO:0008006" key="5">
    <source>
        <dbReference type="Google" id="ProtNLM"/>
    </source>
</evidence>
<dbReference type="InterPro" id="IPR041497">
    <property type="entry name" value="Thump-like"/>
</dbReference>
<dbReference type="HOGENOM" id="CLU_038123_1_1_11"/>
<dbReference type="InterPro" id="IPR041698">
    <property type="entry name" value="Methyltransf_25"/>
</dbReference>
<proteinExistence type="predicted"/>
<dbReference type="AlphaFoldDB" id="U1PN82"/>